<organism evidence="1 2">
    <name type="scientific">Chryseobacterium kimseyorum</name>
    <dbReference type="NCBI Taxonomy" id="2984028"/>
    <lineage>
        <taxon>Bacteria</taxon>
        <taxon>Pseudomonadati</taxon>
        <taxon>Bacteroidota</taxon>
        <taxon>Flavobacteriia</taxon>
        <taxon>Flavobacteriales</taxon>
        <taxon>Weeksellaceae</taxon>
        <taxon>Chryseobacterium group</taxon>
        <taxon>Chryseobacterium</taxon>
    </lineage>
</organism>
<reference evidence="1" key="1">
    <citation type="submission" date="2022-10" db="EMBL/GenBank/DDBJ databases">
        <title>Chryseobacterium babae sp. nov. isolated from the gut of the beetle Oryctes rhinoceros, and Chryseobacterium kimseyorum sp. nov., isolated from a stick insect rearing cage.</title>
        <authorList>
            <person name="Shelomi M."/>
            <person name="Han C.-J."/>
            <person name="Chen W.-M."/>
            <person name="Chen H.-K."/>
            <person name="Liaw S.-J."/>
            <person name="Muhle E."/>
            <person name="Clermont D."/>
        </authorList>
    </citation>
    <scope>NUCLEOTIDE SEQUENCE</scope>
    <source>
        <strain evidence="1">09-1422</strain>
    </source>
</reference>
<accession>A0ABT3HYL4</accession>
<dbReference type="Proteomes" id="UP001163731">
    <property type="component" value="Unassembled WGS sequence"/>
</dbReference>
<comment type="caution">
    <text evidence="1">The sequence shown here is derived from an EMBL/GenBank/DDBJ whole genome shotgun (WGS) entry which is preliminary data.</text>
</comment>
<evidence type="ECO:0000313" key="1">
    <source>
        <dbReference type="EMBL" id="MCW3168892.1"/>
    </source>
</evidence>
<gene>
    <name evidence="1" type="ORF">OMO38_10200</name>
</gene>
<proteinExistence type="predicted"/>
<evidence type="ECO:0000313" key="2">
    <source>
        <dbReference type="Proteomes" id="UP001163731"/>
    </source>
</evidence>
<keyword evidence="2" id="KW-1185">Reference proteome</keyword>
<name>A0ABT3HYL4_9FLAO</name>
<dbReference type="EMBL" id="JAPDHW010000006">
    <property type="protein sequence ID" value="MCW3168892.1"/>
    <property type="molecule type" value="Genomic_DNA"/>
</dbReference>
<protein>
    <submittedName>
        <fullName evidence="1">Uncharacterized protein</fullName>
    </submittedName>
</protein>
<sequence length="73" mass="8693">MIVEIQEADWTASKDRFTFIFNKPDEERYLIQVYRNHIEDKSSVYIPFISIRDYGDKILIGTEEPFTGYVVLK</sequence>